<dbReference type="Proteomes" id="UP000659388">
    <property type="component" value="Unassembled WGS sequence"/>
</dbReference>
<dbReference type="RefSeq" id="WP_202241613.1">
    <property type="nucleotide sequence ID" value="NZ_JAESIY010000001.1"/>
</dbReference>
<comment type="caution">
    <text evidence="2">The sequence shown here is derived from an EMBL/GenBank/DDBJ whole genome shotgun (WGS) entry which is preliminary data.</text>
</comment>
<name>A0A937F5Z4_9BACT</name>
<accession>A0A937F5Z4</accession>
<evidence type="ECO:0000256" key="1">
    <source>
        <dbReference type="SAM" id="SignalP"/>
    </source>
</evidence>
<proteinExistence type="predicted"/>
<feature type="signal peptide" evidence="1">
    <location>
        <begin position="1"/>
        <end position="21"/>
    </location>
</feature>
<dbReference type="EMBL" id="JAESIY010000001">
    <property type="protein sequence ID" value="MBL3654633.1"/>
    <property type="molecule type" value="Genomic_DNA"/>
</dbReference>
<reference evidence="2" key="1">
    <citation type="submission" date="2021-01" db="EMBL/GenBank/DDBJ databases">
        <title>Fulvivirga kasyanovii gen. nov., sp nov., a novel member of the phylum Bacteroidetes isolated from seawater in a mussel farm.</title>
        <authorList>
            <person name="Zhao L.-H."/>
            <person name="Wang Z.-J."/>
        </authorList>
    </citation>
    <scope>NUCLEOTIDE SEQUENCE</scope>
    <source>
        <strain evidence="2">2943</strain>
    </source>
</reference>
<protein>
    <submittedName>
        <fullName evidence="2">Uncharacterized protein</fullName>
    </submittedName>
</protein>
<feature type="chain" id="PRO_5037486721" evidence="1">
    <location>
        <begin position="22"/>
        <end position="627"/>
    </location>
</feature>
<sequence>MKTRTLAIISFLGLIVSPLFAQRDAPYDIKSAGDNYSKKCTECNEMITSKAVEIEFGVRAEGNDIYFLCNDAQWFIDLIGSNGDGIAIDIISKNQFRCNSKNHFSKSSMSRGYLLPPLYKKKLLEQALYTEDGFLTIKVGTIPSSYRNQDLEFNILFLQDHFLCYYQWFFNIEGAKWELLDMGLFVDTLQNNNLIDKAISLNKQFKFEIPFEKSKSVYNPADIRPIYDSLQLYDYDIKQLNIEAYTSIEGSREVNEELQQKRASSIASALAELQEHDLNIKIKTAENWVDFFTDIKDTPFRSWESMNKSSIKAQLENDKVLDKLEPILSKHRKAILYMTLEKKATYQFESEQEAISLFDEAVEQENVEAALAIQKAAFYYIQSNKMPDSLIDRLEVPQARFFGPVINNKLVYKHTFDPQNIYSALEEFEKLYQLMPENARVLYNLVALQLEILAYGDSTLDEKQILYRIKKLSESPLDNSLVNRLQINYGIIKSDKLNNERRYKEKNDMLRTIYDIYSSHELSESDALSMAKYFVSFQQYGLAVSVLKPYIHQLDASEDLLFFYINLTIIDPKLINSPSYRSLLINASNKNPERFCQLFNSSLDGGITFQLLDNAKLKNQYCESCSE</sequence>
<keyword evidence="1" id="KW-0732">Signal</keyword>
<gene>
    <name evidence="2" type="ORF">JL102_00710</name>
</gene>
<keyword evidence="3" id="KW-1185">Reference proteome</keyword>
<dbReference type="AlphaFoldDB" id="A0A937F5Z4"/>
<evidence type="ECO:0000313" key="2">
    <source>
        <dbReference type="EMBL" id="MBL3654633.1"/>
    </source>
</evidence>
<organism evidence="2 3">
    <name type="scientific">Fulvivirga sediminis</name>
    <dbReference type="NCBI Taxonomy" id="2803949"/>
    <lineage>
        <taxon>Bacteria</taxon>
        <taxon>Pseudomonadati</taxon>
        <taxon>Bacteroidota</taxon>
        <taxon>Cytophagia</taxon>
        <taxon>Cytophagales</taxon>
        <taxon>Fulvivirgaceae</taxon>
        <taxon>Fulvivirga</taxon>
    </lineage>
</organism>
<evidence type="ECO:0000313" key="3">
    <source>
        <dbReference type="Proteomes" id="UP000659388"/>
    </source>
</evidence>
<dbReference type="SUPFAM" id="SSF48452">
    <property type="entry name" value="TPR-like"/>
    <property type="match status" value="1"/>
</dbReference>
<dbReference type="InterPro" id="IPR011990">
    <property type="entry name" value="TPR-like_helical_dom_sf"/>
</dbReference>